<reference evidence="2" key="1">
    <citation type="journal article" date="2010" name="Genome Res.">
        <title>Population genomic sequencing of Coccidioides fungi reveals recent hybridization and transposon control.</title>
        <authorList>
            <person name="Neafsey D.E."/>
            <person name="Barker B.M."/>
            <person name="Sharpton T.J."/>
            <person name="Stajich J.E."/>
            <person name="Park D.J."/>
            <person name="Whiston E."/>
            <person name="Hung C.-Y."/>
            <person name="McMahan C."/>
            <person name="White J."/>
            <person name="Sykes S."/>
            <person name="Heiman D."/>
            <person name="Young S."/>
            <person name="Zeng Q."/>
            <person name="Abouelleil A."/>
            <person name="Aftuck L."/>
            <person name="Bessette D."/>
            <person name="Brown A."/>
            <person name="FitzGerald M."/>
            <person name="Lui A."/>
            <person name="Macdonald J.P."/>
            <person name="Priest M."/>
            <person name="Orbach M.J."/>
            <person name="Galgiani J.N."/>
            <person name="Kirkland T.N."/>
            <person name="Cole G.T."/>
            <person name="Birren B.W."/>
            <person name="Henn M.R."/>
            <person name="Taylor J.W."/>
            <person name="Rounsley S.D."/>
        </authorList>
    </citation>
    <scope>NUCLEOTIDE SEQUENCE [LARGE SCALE GENOMIC DNA]</scope>
    <source>
        <strain evidence="2">RMSCC 2394</strain>
    </source>
</reference>
<proteinExistence type="predicted"/>
<gene>
    <name evidence="1" type="ORF">CIRG_08711</name>
</gene>
<organism evidence="1 2">
    <name type="scientific">Coccidioides immitis RMSCC 2394</name>
    <dbReference type="NCBI Taxonomy" id="404692"/>
    <lineage>
        <taxon>Eukaryota</taxon>
        <taxon>Fungi</taxon>
        <taxon>Dikarya</taxon>
        <taxon>Ascomycota</taxon>
        <taxon>Pezizomycotina</taxon>
        <taxon>Eurotiomycetes</taxon>
        <taxon>Eurotiomycetidae</taxon>
        <taxon>Onygenales</taxon>
        <taxon>Onygenaceae</taxon>
        <taxon>Coccidioides</taxon>
    </lineage>
</organism>
<dbReference type="AlphaFoldDB" id="A0A0J6YMW8"/>
<evidence type="ECO:0000313" key="1">
    <source>
        <dbReference type="EMBL" id="KMP09030.1"/>
    </source>
</evidence>
<name>A0A0J6YMW8_COCIT</name>
<dbReference type="Proteomes" id="UP000054565">
    <property type="component" value="Unassembled WGS sequence"/>
</dbReference>
<dbReference type="STRING" id="404692.A0A0J6YMW8"/>
<dbReference type="EMBL" id="DS028098">
    <property type="protein sequence ID" value="KMP09030.1"/>
    <property type="molecule type" value="Genomic_DNA"/>
</dbReference>
<sequence>MPVTWGIKIYSQKEGKSGTFFWIAIPGEMGGKVFSEPRGDQAALRTPRMSEAVYTRTRDFCIDKLRQSFEVVVAPPEAPGKLDYGDVDTLVQGLRPGFTWEEVGKRLNAVRTVRNGETRSFAVPIVCSDSDGDDGEEDTYAQVDVHVCRPGFMEWECLLDSYGDMWKIVGKFMRPLGLTATDKGLHVRIADIEPLNRAYSMVYLTHSPMDVLDFVGLDVERYQRGFKTLDELYGWCASAKYFHRDAHSSGLETSNDRQRKRKRPMYRNFVDEWIRSQPRERMLSQQALLRFGKQAEYEERVTAWRYKKEEEELWSEVACVIAEECSTNVNIVLRGLKRWVRFTNGDGDGRSANDEPVRLVLRTEAEMDPDRQPRWASQISHELGDNPLSKAELLEWVRKHWQEVKVLEKGRVAAAKAARR</sequence>
<protein>
    <submittedName>
        <fullName evidence="1">Uncharacterized protein</fullName>
    </submittedName>
</protein>
<dbReference type="OrthoDB" id="4708870at2759"/>
<accession>A0A0J6YMW8</accession>
<evidence type="ECO:0000313" key="2">
    <source>
        <dbReference type="Proteomes" id="UP000054565"/>
    </source>
</evidence>